<evidence type="ECO:0008006" key="3">
    <source>
        <dbReference type="Google" id="ProtNLM"/>
    </source>
</evidence>
<evidence type="ECO:0000313" key="1">
    <source>
        <dbReference type="EMBL" id="CAD6197167.1"/>
    </source>
</evidence>
<dbReference type="InterPro" id="IPR041899">
    <property type="entry name" value="MAGE_WH2"/>
</dbReference>
<gene>
    <name evidence="1" type="ORF">CAUJ_LOCUS13076</name>
</gene>
<name>A0A8S1HP77_9PELO</name>
<dbReference type="AlphaFoldDB" id="A0A8S1HP77"/>
<dbReference type="Gene3D" id="1.10.10.1210">
    <property type="entry name" value="MAGE homology domain, winged helix WH2 motif"/>
    <property type="match status" value="1"/>
</dbReference>
<keyword evidence="2" id="KW-1185">Reference proteome</keyword>
<dbReference type="EMBL" id="CAJGYM010000086">
    <property type="protein sequence ID" value="CAD6197167.1"/>
    <property type="molecule type" value="Genomic_DNA"/>
</dbReference>
<sequence length="272" mass="31702">MEHGAYAICFKTKKCEKIERKTFRPRQEHLLTTELTHFFISSISKNGYAKEADLRKIYTTADHSYHGQLPFKKYNVIFARVEKRLSLLKWELKRVDEKIYVINKLKQASKLNMPIKQKEYHDAILAAALMYIFAARNPEIETERGVSADDLYEFLFEILRENENKSLSTKEEAELKRLIAPHPRAVFIKKGYLSYFRATDPDGVEQFRFDWGSNAHTNYDPQSLMITFAKFSGEPSTTLSQQANKSIELKQLQLLKPISGKNRAKLVKKEEK</sequence>
<dbReference type="OrthoDB" id="205198at2759"/>
<proteinExistence type="predicted"/>
<accession>A0A8S1HP77</accession>
<dbReference type="Proteomes" id="UP000835052">
    <property type="component" value="Unassembled WGS sequence"/>
</dbReference>
<protein>
    <recommendedName>
        <fullName evidence="3">MAGE domain-containing protein</fullName>
    </recommendedName>
</protein>
<comment type="caution">
    <text evidence="1">The sequence shown here is derived from an EMBL/GenBank/DDBJ whole genome shotgun (WGS) entry which is preliminary data.</text>
</comment>
<organism evidence="1 2">
    <name type="scientific">Caenorhabditis auriculariae</name>
    <dbReference type="NCBI Taxonomy" id="2777116"/>
    <lineage>
        <taxon>Eukaryota</taxon>
        <taxon>Metazoa</taxon>
        <taxon>Ecdysozoa</taxon>
        <taxon>Nematoda</taxon>
        <taxon>Chromadorea</taxon>
        <taxon>Rhabditida</taxon>
        <taxon>Rhabditina</taxon>
        <taxon>Rhabditomorpha</taxon>
        <taxon>Rhabditoidea</taxon>
        <taxon>Rhabditidae</taxon>
        <taxon>Peloderinae</taxon>
        <taxon>Caenorhabditis</taxon>
    </lineage>
</organism>
<reference evidence="1" key="1">
    <citation type="submission" date="2020-10" db="EMBL/GenBank/DDBJ databases">
        <authorList>
            <person name="Kikuchi T."/>
        </authorList>
    </citation>
    <scope>NUCLEOTIDE SEQUENCE</scope>
    <source>
        <strain evidence="1">NKZ352</strain>
    </source>
</reference>
<evidence type="ECO:0000313" key="2">
    <source>
        <dbReference type="Proteomes" id="UP000835052"/>
    </source>
</evidence>